<proteinExistence type="predicted"/>
<name>A0A7J6W8N2_THATH</name>
<accession>A0A7J6W8N2</accession>
<gene>
    <name evidence="4" type="ORF">FRX31_016625</name>
</gene>
<feature type="compositionally biased region" description="Low complexity" evidence="1">
    <location>
        <begin position="133"/>
        <end position="153"/>
    </location>
</feature>
<protein>
    <submittedName>
        <fullName evidence="4">Unc-13-like protein</fullName>
    </submittedName>
</protein>
<dbReference type="PANTHER" id="PTHR31280:SF1">
    <property type="entry name" value="OS03G0138600 PROTEIN"/>
    <property type="match status" value="1"/>
</dbReference>
<feature type="domain" description="MHD2" evidence="3">
    <location>
        <begin position="848"/>
        <end position="959"/>
    </location>
</feature>
<keyword evidence="5" id="KW-1185">Reference proteome</keyword>
<feature type="compositionally biased region" description="Polar residues" evidence="1">
    <location>
        <begin position="737"/>
        <end position="753"/>
    </location>
</feature>
<dbReference type="AlphaFoldDB" id="A0A7J6W8N2"/>
<dbReference type="Pfam" id="PF25761">
    <property type="entry name" value="TPR_PATROL1"/>
    <property type="match status" value="1"/>
</dbReference>
<dbReference type="InterPro" id="IPR014772">
    <property type="entry name" value="Munc13_dom-2"/>
</dbReference>
<dbReference type="EMBL" id="JABWDY010019610">
    <property type="protein sequence ID" value="KAF5193789.1"/>
    <property type="molecule type" value="Genomic_DNA"/>
</dbReference>
<evidence type="ECO:0000256" key="1">
    <source>
        <dbReference type="SAM" id="MobiDB-lite"/>
    </source>
</evidence>
<feature type="region of interest" description="Disordered" evidence="1">
    <location>
        <begin position="63"/>
        <end position="102"/>
    </location>
</feature>
<reference evidence="4 5" key="1">
    <citation type="submission" date="2020-06" db="EMBL/GenBank/DDBJ databases">
        <title>Transcriptomic and genomic resources for Thalictrum thalictroides and T. hernandezii: Facilitating candidate gene discovery in an emerging model plant lineage.</title>
        <authorList>
            <person name="Arias T."/>
            <person name="Riano-Pachon D.M."/>
            <person name="Di Stilio V.S."/>
        </authorList>
    </citation>
    <scope>NUCLEOTIDE SEQUENCE [LARGE SCALE GENOMIC DNA]</scope>
    <source>
        <strain evidence="5">cv. WT478/WT964</strain>
        <tissue evidence="4">Leaves</tissue>
    </source>
</reference>
<dbReference type="PANTHER" id="PTHR31280">
    <property type="entry name" value="PROTEIN UNC-13 HOMOLOG"/>
    <property type="match status" value="1"/>
</dbReference>
<feature type="compositionally biased region" description="Polar residues" evidence="1">
    <location>
        <begin position="66"/>
        <end position="83"/>
    </location>
</feature>
<evidence type="ECO:0000259" key="2">
    <source>
        <dbReference type="PROSITE" id="PS51258"/>
    </source>
</evidence>
<dbReference type="PROSITE" id="PS51258">
    <property type="entry name" value="MHD1"/>
    <property type="match status" value="1"/>
</dbReference>
<evidence type="ECO:0000259" key="3">
    <source>
        <dbReference type="PROSITE" id="PS51259"/>
    </source>
</evidence>
<dbReference type="PROSITE" id="PS51259">
    <property type="entry name" value="MHD2"/>
    <property type="match status" value="1"/>
</dbReference>
<dbReference type="InterPro" id="IPR057984">
    <property type="entry name" value="PATROL1_C"/>
</dbReference>
<sequence length="1021" mass="115003">MPNHSRRESLAGSISMFRSDQLDYDNTDLEYPFGKIDSLDREDLRTAAYEIFFTACRSSPGFGGSKNPNLSSNTHTQASTQDSNNNNENSLGGANKEGGGVNNYREKNLLGISKLKRALGLRSLKRLSVKRISSSQSSNPSSPSANGGSVNSPKFRRPFTSAEIMRQQMRVSEHSDNRLRKTLMRTLVGQVGRRAETIILPLELLRHLKPSEFNDPQEYHIWQNRQLKILEAGLIRYPAIPLDKSNPFAIQLREIAHASEMKPIDVGKNSETMRILCNTVISLAWRSADGTSTDVCHWADGYPLNINVYISLLHTVFDLKDETLVLDEIDELIELMKKTWSTLGINKLIHNVCFTWLLFQQYVATAQTEQDLLCASLAMLSEVANDVGKSDREVMYIKILSSALFSIQDWIEKRLLNYRECFQKGTAGLMENLLPLALSTARILNEDISNLSAVQEKGELAMDTVENRVDYYIKSSMRNAFAKILENVAYSMDTELEQEATEAVLQLARETEEIVKEEKENFSPILKRWHPIAAGVAAMTLHDCYGVVLKQYLAGVSTLTNEAIKVLQRAGKLEKDLLQMVIEDSVDCDDGGKAIIREMVPYDVESIILSLIKTWVDEKLKRLRDCLNRAKDTETWNPKSKNEPFAQSADEIVKLARETVDHFFEIPIDISDELVEDLADALEHLFQDYIAFVAQCGSKQSYLPALPPLTRCSRGPRFLQLWRKASPCKVGVEDTPSGGSTDGNHPRPSTSRGTQRLYIRLNTLHYIYSHLHSLDKLLSLSPRQNSMPRNQIANNGRNFVTSSSYFNHARVSIQAATQNVSEVAAYRLIFLDSNFVFNDGLYIGDVANARIRPALRILKQNITFLCAILTDRAQPLAMKEVMRATFEAYLMVLLAGGSRRIFMRSDHEMVEEDFDSLKRVFFTCGEGLISEEVVEKEAETVEGVVGLMAQCTEQLVEDFSIVTCEVSGLGVIGGGQRLPMPPTTGRWNRADPNTILRVLCHRDDNTANHFLKKNFQLAKRR</sequence>
<dbReference type="InterPro" id="IPR008528">
    <property type="entry name" value="unc-13_homologue"/>
</dbReference>
<dbReference type="Proteomes" id="UP000554482">
    <property type="component" value="Unassembled WGS sequence"/>
</dbReference>
<dbReference type="InterPro" id="IPR014770">
    <property type="entry name" value="Munc13_1"/>
</dbReference>
<feature type="region of interest" description="Disordered" evidence="1">
    <location>
        <begin position="130"/>
        <end position="155"/>
    </location>
</feature>
<evidence type="ECO:0000313" key="5">
    <source>
        <dbReference type="Proteomes" id="UP000554482"/>
    </source>
</evidence>
<feature type="domain" description="MHD1" evidence="2">
    <location>
        <begin position="564"/>
        <end position="706"/>
    </location>
</feature>
<comment type="caution">
    <text evidence="4">The sequence shown here is derived from an EMBL/GenBank/DDBJ whole genome shotgun (WGS) entry which is preliminary data.</text>
</comment>
<organism evidence="4 5">
    <name type="scientific">Thalictrum thalictroides</name>
    <name type="common">Rue-anemone</name>
    <name type="synonym">Anemone thalictroides</name>
    <dbReference type="NCBI Taxonomy" id="46969"/>
    <lineage>
        <taxon>Eukaryota</taxon>
        <taxon>Viridiplantae</taxon>
        <taxon>Streptophyta</taxon>
        <taxon>Embryophyta</taxon>
        <taxon>Tracheophyta</taxon>
        <taxon>Spermatophyta</taxon>
        <taxon>Magnoliopsida</taxon>
        <taxon>Ranunculales</taxon>
        <taxon>Ranunculaceae</taxon>
        <taxon>Thalictroideae</taxon>
        <taxon>Thalictrum</taxon>
    </lineage>
</organism>
<evidence type="ECO:0000313" key="4">
    <source>
        <dbReference type="EMBL" id="KAF5193789.1"/>
    </source>
</evidence>
<feature type="region of interest" description="Disordered" evidence="1">
    <location>
        <begin position="730"/>
        <end position="753"/>
    </location>
</feature>
<dbReference type="OrthoDB" id="2015333at2759"/>